<dbReference type="Pfam" id="PF22116">
    <property type="entry name" value="DUF6944"/>
    <property type="match status" value="1"/>
</dbReference>
<keyword evidence="1" id="KW-0812">Transmembrane</keyword>
<gene>
    <name evidence="2" type="ORF">COO17_30760</name>
</gene>
<accession>A0A2A7BI54</accession>
<comment type="caution">
    <text evidence="2">The sequence shown here is derived from an EMBL/GenBank/DDBJ whole genome shotgun (WGS) entry which is preliminary data.</text>
</comment>
<feature type="non-terminal residue" evidence="2">
    <location>
        <position position="141"/>
    </location>
</feature>
<keyword evidence="1" id="KW-0472">Membrane</keyword>
<dbReference type="RefSeq" id="WP_097816429.1">
    <property type="nucleotide sequence ID" value="NZ_NVPQ01000222.1"/>
</dbReference>
<dbReference type="EMBL" id="NVPQ01000222">
    <property type="protein sequence ID" value="PDY32548.1"/>
    <property type="molecule type" value="Genomic_DNA"/>
</dbReference>
<proteinExistence type="predicted"/>
<dbReference type="Proteomes" id="UP000220111">
    <property type="component" value="Unassembled WGS sequence"/>
</dbReference>
<sequence length="141" mass="14881">MDDPIKEIVGAWFVAVGTIIAAVGSTPFKKLNDELRRDLNIWGNVLQATGNGLEADGQGEISLEKIGNEIQSIGNVTVLTGLIIEFEDNTQKKVVIAGNWIQALGGITAIGGELEDSSDIDESYNIAGNVLQATGNSLQAI</sequence>
<protein>
    <submittedName>
        <fullName evidence="2">Uncharacterized protein</fullName>
    </submittedName>
</protein>
<keyword evidence="1" id="KW-1133">Transmembrane helix</keyword>
<evidence type="ECO:0000313" key="2">
    <source>
        <dbReference type="EMBL" id="PDY32548.1"/>
    </source>
</evidence>
<reference evidence="2 3" key="1">
    <citation type="submission" date="2017-09" db="EMBL/GenBank/DDBJ databases">
        <title>Large-scale bioinformatics analysis of Bacillus genomes uncovers conserved roles of natural products in bacterial physiology.</title>
        <authorList>
            <consortium name="Agbiome Team Llc"/>
            <person name="Bleich R.M."/>
            <person name="Grubbs K.J."/>
            <person name="Santa Maria K.C."/>
            <person name="Allen S.E."/>
            <person name="Farag S."/>
            <person name="Shank E.A."/>
            <person name="Bowers A."/>
        </authorList>
    </citation>
    <scope>NUCLEOTIDE SEQUENCE [LARGE SCALE GENOMIC DNA]</scope>
    <source>
        <strain evidence="2 3">AFS098222</strain>
    </source>
</reference>
<evidence type="ECO:0000256" key="1">
    <source>
        <dbReference type="SAM" id="Phobius"/>
    </source>
</evidence>
<name>A0A2A7BI54_9BACI</name>
<dbReference type="AlphaFoldDB" id="A0A2A7BI54"/>
<evidence type="ECO:0000313" key="3">
    <source>
        <dbReference type="Proteomes" id="UP000220111"/>
    </source>
</evidence>
<feature type="transmembrane region" description="Helical" evidence="1">
    <location>
        <begin position="12"/>
        <end position="28"/>
    </location>
</feature>
<organism evidence="2 3">
    <name type="scientific">Bacillus wiedmannii</name>
    <dbReference type="NCBI Taxonomy" id="1890302"/>
    <lineage>
        <taxon>Bacteria</taxon>
        <taxon>Bacillati</taxon>
        <taxon>Bacillota</taxon>
        <taxon>Bacilli</taxon>
        <taxon>Bacillales</taxon>
        <taxon>Bacillaceae</taxon>
        <taxon>Bacillus</taxon>
        <taxon>Bacillus cereus group</taxon>
    </lineage>
</organism>
<dbReference type="InterPro" id="IPR054224">
    <property type="entry name" value="DUF6944"/>
</dbReference>